<evidence type="ECO:0000313" key="1">
    <source>
        <dbReference type="EMBL" id="KAK6782220.1"/>
    </source>
</evidence>
<comment type="caution">
    <text evidence="1">The sequence shown here is derived from an EMBL/GenBank/DDBJ whole genome shotgun (WGS) entry which is preliminary data.</text>
</comment>
<keyword evidence="2" id="KW-1185">Reference proteome</keyword>
<protein>
    <submittedName>
        <fullName evidence="1">Uncharacterized protein</fullName>
    </submittedName>
</protein>
<dbReference type="AlphaFoldDB" id="A0AAN8T7X3"/>
<proteinExistence type="predicted"/>
<gene>
    <name evidence="1" type="ORF">RDI58_020016</name>
</gene>
<dbReference type="Proteomes" id="UP001371456">
    <property type="component" value="Unassembled WGS sequence"/>
</dbReference>
<dbReference type="EMBL" id="JBANQN010000008">
    <property type="protein sequence ID" value="KAK6782220.1"/>
    <property type="molecule type" value="Genomic_DNA"/>
</dbReference>
<organism evidence="1 2">
    <name type="scientific">Solanum bulbocastanum</name>
    <name type="common">Wild potato</name>
    <dbReference type="NCBI Taxonomy" id="147425"/>
    <lineage>
        <taxon>Eukaryota</taxon>
        <taxon>Viridiplantae</taxon>
        <taxon>Streptophyta</taxon>
        <taxon>Embryophyta</taxon>
        <taxon>Tracheophyta</taxon>
        <taxon>Spermatophyta</taxon>
        <taxon>Magnoliopsida</taxon>
        <taxon>eudicotyledons</taxon>
        <taxon>Gunneridae</taxon>
        <taxon>Pentapetalae</taxon>
        <taxon>asterids</taxon>
        <taxon>lamiids</taxon>
        <taxon>Solanales</taxon>
        <taxon>Solanaceae</taxon>
        <taxon>Solanoideae</taxon>
        <taxon>Solaneae</taxon>
        <taxon>Solanum</taxon>
    </lineage>
</organism>
<name>A0AAN8T7X3_SOLBU</name>
<sequence>MEPCLVVKLLVKKDIVSKKVPKKPKVVLKHTESVSADPIKTTSKDSDIPRASEVEVQVWKKELRKETINNPNGIGSKSDDHEFELDDNFMPSLNSIKSIIAPQSTIIAEHTAPQSTIIADHITTVIDQTTIDVHAGTSEEIIMHN</sequence>
<evidence type="ECO:0000313" key="2">
    <source>
        <dbReference type="Proteomes" id="UP001371456"/>
    </source>
</evidence>
<reference evidence="1 2" key="1">
    <citation type="submission" date="2024-02" db="EMBL/GenBank/DDBJ databases">
        <title>de novo genome assembly of Solanum bulbocastanum strain 11H21.</title>
        <authorList>
            <person name="Hosaka A.J."/>
        </authorList>
    </citation>
    <scope>NUCLEOTIDE SEQUENCE [LARGE SCALE GENOMIC DNA]</scope>
    <source>
        <tissue evidence="1">Young leaves</tissue>
    </source>
</reference>
<accession>A0AAN8T7X3</accession>